<evidence type="ECO:0000313" key="2">
    <source>
        <dbReference type="Proteomes" id="UP000169234"/>
    </source>
</evidence>
<dbReference type="Pfam" id="PF25728">
    <property type="entry name" value="US29"/>
    <property type="match status" value="1"/>
</dbReference>
<dbReference type="EMBL" id="KJ361971">
    <property type="protein sequence ID" value="AHJ86252.1"/>
    <property type="molecule type" value="Genomic_DNA"/>
</dbReference>
<reference evidence="1 2" key="1">
    <citation type="submission" date="2014-01" db="EMBL/GenBank/DDBJ databases">
        <title>Diversity of human cytomegalovirus.</title>
        <authorList>
            <person name="Wilkie G.S."/>
            <person name="Zavattoni M."/>
            <person name="Davison A.J."/>
        </authorList>
    </citation>
    <scope>NUCLEOTIDE SEQUENCE [LARGE SCALE GENOMIC DNA]</scope>
    <source>
        <strain evidence="1">UKNEQAS1</strain>
    </source>
</reference>
<proteinExistence type="predicted"/>
<organismHost>
    <name type="scientific">Homo sapiens</name>
    <name type="common">Human</name>
    <dbReference type="NCBI Taxonomy" id="9606"/>
</organismHost>
<protein>
    <submittedName>
        <fullName evidence="1">Membrane protein US29</fullName>
    </submittedName>
</protein>
<sequence>MRCFRWWLYSGWWWLTFGCARTVTVGFVAPTVRAQSTVVRSEPAPPSETRRDNNDTSYFSGTSFHSSVSPATSVDRQFRRTTYDRWDGRRWLRTRYGNASACVTGTQWSTNFFFSQCEHYPSFVKLNGVQRWTPVRRPMGEVAYYGGCCMVGGGNRAYVILVSGYGTASYGNALRVDFGRGNCTAPKRTYPRRLELHDGRTDPSRCDPYQVYFYGLQCPEQLVITAHGGVGMRRCPTGSRPTPSRPHRHDLENELHGLCVDLLVCVLLLALLLLELVPMEAVRHPLLFWRRVALSPSTSKVDRAVKLCLRRMLGLPPPPSVAPPGEKKELPAQAALSPPLTTWSLPPFPSTRIPDSPPPPYQLRHATSLVTVPTLLLYTSSDIGDTASETTCVAHATYGEPPEPARSTATVQECTVLTAPNCGIVNNDGAVSEGQDHGDAVHHSLDVVSQCAADTGVVDTSE</sequence>
<dbReference type="InterPro" id="IPR057753">
    <property type="entry name" value="US29-like"/>
</dbReference>
<evidence type="ECO:0000313" key="1">
    <source>
        <dbReference type="EMBL" id="AHJ86252.1"/>
    </source>
</evidence>
<dbReference type="Proteomes" id="UP000169234">
    <property type="component" value="Genome"/>
</dbReference>
<dbReference type="PROSITE" id="PS51257">
    <property type="entry name" value="PROKAR_LIPOPROTEIN"/>
    <property type="match status" value="1"/>
</dbReference>
<organism evidence="1 2">
    <name type="scientific">Human cytomegalovirus</name>
    <name type="common">HHV-5</name>
    <name type="synonym">Human herpesvirus 5</name>
    <dbReference type="NCBI Taxonomy" id="10359"/>
    <lineage>
        <taxon>Viruses</taxon>
        <taxon>Duplodnaviria</taxon>
        <taxon>Heunggongvirae</taxon>
        <taxon>Peploviricota</taxon>
        <taxon>Herviviricetes</taxon>
        <taxon>Herpesvirales</taxon>
        <taxon>Orthoherpesviridae</taxon>
        <taxon>Betaherpesvirinae</taxon>
        <taxon>Cytomegalovirus</taxon>
        <taxon>Cytomegalovirus humanbeta5</taxon>
    </lineage>
</organism>
<name>A0A0A0PIQ9_HCMV</name>
<accession>A0A0A0PIQ9</accession>
<gene>
    <name evidence="1" type="primary">US29</name>
</gene>